<evidence type="ECO:0000259" key="2">
    <source>
        <dbReference type="PROSITE" id="PS50103"/>
    </source>
</evidence>
<dbReference type="STRING" id="667725.A0A0L0FMS3"/>
<dbReference type="InterPro" id="IPR000571">
    <property type="entry name" value="Znf_CCCH"/>
</dbReference>
<organism evidence="3 4">
    <name type="scientific">Sphaeroforma arctica JP610</name>
    <dbReference type="NCBI Taxonomy" id="667725"/>
    <lineage>
        <taxon>Eukaryota</taxon>
        <taxon>Ichthyosporea</taxon>
        <taxon>Ichthyophonida</taxon>
        <taxon>Sphaeroforma</taxon>
    </lineage>
</organism>
<keyword evidence="4" id="KW-1185">Reference proteome</keyword>
<reference evidence="3 4" key="1">
    <citation type="submission" date="2011-02" db="EMBL/GenBank/DDBJ databases">
        <title>The Genome Sequence of Sphaeroforma arctica JP610.</title>
        <authorList>
            <consortium name="The Broad Institute Genome Sequencing Platform"/>
            <person name="Russ C."/>
            <person name="Cuomo C."/>
            <person name="Young S.K."/>
            <person name="Zeng Q."/>
            <person name="Gargeya S."/>
            <person name="Alvarado L."/>
            <person name="Berlin A."/>
            <person name="Chapman S.B."/>
            <person name="Chen Z."/>
            <person name="Freedman E."/>
            <person name="Gellesch M."/>
            <person name="Goldberg J."/>
            <person name="Griggs A."/>
            <person name="Gujja S."/>
            <person name="Heilman E."/>
            <person name="Heiman D."/>
            <person name="Howarth C."/>
            <person name="Mehta T."/>
            <person name="Neiman D."/>
            <person name="Pearson M."/>
            <person name="Roberts A."/>
            <person name="Saif S."/>
            <person name="Shea T."/>
            <person name="Shenoy N."/>
            <person name="Sisk P."/>
            <person name="Stolte C."/>
            <person name="Sykes S."/>
            <person name="White J."/>
            <person name="Yandava C."/>
            <person name="Burger G."/>
            <person name="Gray M.W."/>
            <person name="Holland P.W.H."/>
            <person name="King N."/>
            <person name="Lang F.B.F."/>
            <person name="Roger A.J."/>
            <person name="Ruiz-Trillo I."/>
            <person name="Haas B."/>
            <person name="Nusbaum C."/>
            <person name="Birren B."/>
        </authorList>
    </citation>
    <scope>NUCLEOTIDE SEQUENCE [LARGE SCALE GENOMIC DNA]</scope>
    <source>
        <strain evidence="3 4">JP610</strain>
    </source>
</reference>
<keyword evidence="1" id="KW-0862">Zinc</keyword>
<accession>A0A0L0FMS3</accession>
<keyword evidence="1" id="KW-0479">Metal-binding</keyword>
<dbReference type="Pfam" id="PF14608">
    <property type="entry name" value="zf-CCCH_2"/>
    <property type="match status" value="2"/>
</dbReference>
<protein>
    <recommendedName>
        <fullName evidence="2">C3H1-type domain-containing protein</fullName>
    </recommendedName>
</protein>
<dbReference type="OrthoDB" id="5589010at2759"/>
<dbReference type="RefSeq" id="XP_014151954.1">
    <property type="nucleotide sequence ID" value="XM_014296479.1"/>
</dbReference>
<evidence type="ECO:0000256" key="1">
    <source>
        <dbReference type="PROSITE-ProRule" id="PRU00723"/>
    </source>
</evidence>
<dbReference type="GeneID" id="25910002"/>
<proteinExistence type="predicted"/>
<name>A0A0L0FMS3_9EUKA</name>
<dbReference type="GO" id="GO:0008270">
    <property type="term" value="F:zinc ion binding"/>
    <property type="evidence" value="ECO:0007669"/>
    <property type="project" value="UniProtKB-KW"/>
</dbReference>
<evidence type="ECO:0000313" key="3">
    <source>
        <dbReference type="EMBL" id="KNC78052.1"/>
    </source>
</evidence>
<dbReference type="PROSITE" id="PS50103">
    <property type="entry name" value="ZF_C3H1"/>
    <property type="match status" value="1"/>
</dbReference>
<evidence type="ECO:0000313" key="4">
    <source>
        <dbReference type="Proteomes" id="UP000054560"/>
    </source>
</evidence>
<dbReference type="AlphaFoldDB" id="A0A0L0FMS3"/>
<dbReference type="Gene3D" id="4.10.1000.40">
    <property type="match status" value="1"/>
</dbReference>
<sequence length="338" mass="38818">MHVNTYGSYLRGRTSTCEMTSASNEVTFMDDSVSEGEITDTTQSNVRNVTTDLLSLDLTESKEYMQPRESEEIQENEEHKVVRKHPISHTHDTSVHYTHHRERENGRVHKQHHDHHNGHRNRAHDTRPVCRSFPNCRFGNSCKYRHPRRACKYHVNCKNVNCQFNHAPPRHLLVPIRQVTSDVHDITAGLQSVGLNGGYKVENGDPFEDFLFKLLRDNQTHPHAVFSGVAIVTYIKAVDDRDQRSASQARLEHEITIQCTANRVVIRATHDNVSFRVLAASLGGEIWGFFDANDGGKPYKRIWCFKSEHRRPKLVPREGNRTNSTNGLLLDDSRCEYC</sequence>
<gene>
    <name evidence="3" type="ORF">SARC_09498</name>
</gene>
<keyword evidence="1" id="KW-0863">Zinc-finger</keyword>
<dbReference type="EMBL" id="KQ242567">
    <property type="protein sequence ID" value="KNC78052.1"/>
    <property type="molecule type" value="Genomic_DNA"/>
</dbReference>
<feature type="zinc finger region" description="C3H1-type" evidence="1">
    <location>
        <begin position="125"/>
        <end position="149"/>
    </location>
</feature>
<feature type="domain" description="C3H1-type" evidence="2">
    <location>
        <begin position="125"/>
        <end position="149"/>
    </location>
</feature>
<dbReference type="Proteomes" id="UP000054560">
    <property type="component" value="Unassembled WGS sequence"/>
</dbReference>